<dbReference type="InterPro" id="IPR005845">
    <property type="entry name" value="A-D-PHexomutase_a/b/a-II"/>
</dbReference>
<dbReference type="AlphaFoldDB" id="A0A517NZV1"/>
<dbReference type="SUPFAM" id="SSF53738">
    <property type="entry name" value="Phosphoglucomutase, first 3 domains"/>
    <property type="match status" value="3"/>
</dbReference>
<evidence type="ECO:0000259" key="10">
    <source>
        <dbReference type="Pfam" id="PF02880"/>
    </source>
</evidence>
<evidence type="ECO:0000313" key="12">
    <source>
        <dbReference type="Proteomes" id="UP000319817"/>
    </source>
</evidence>
<dbReference type="GO" id="GO:0004614">
    <property type="term" value="F:phosphoglucomutase activity"/>
    <property type="evidence" value="ECO:0007669"/>
    <property type="project" value="UniProtKB-EC"/>
</dbReference>
<keyword evidence="7" id="KW-0175">Coiled coil</keyword>
<dbReference type="PANTHER" id="PTHR45745">
    <property type="entry name" value="PHOSPHOMANNOMUTASE 45A"/>
    <property type="match status" value="1"/>
</dbReference>
<dbReference type="InterPro" id="IPR016066">
    <property type="entry name" value="A-D-PHexomutase_CS"/>
</dbReference>
<dbReference type="PANTHER" id="PTHR45745:SF1">
    <property type="entry name" value="PHOSPHOGLUCOMUTASE 2B-RELATED"/>
    <property type="match status" value="1"/>
</dbReference>
<name>A0A517NZV1_9BACT</name>
<dbReference type="Pfam" id="PF02880">
    <property type="entry name" value="PGM_PMM_III"/>
    <property type="match status" value="1"/>
</dbReference>
<dbReference type="OrthoDB" id="9806956at2"/>
<dbReference type="RefSeq" id="WP_145420512.1">
    <property type="nucleotide sequence ID" value="NZ_CP036526.1"/>
</dbReference>
<evidence type="ECO:0000256" key="4">
    <source>
        <dbReference type="ARBA" id="ARBA00022723"/>
    </source>
</evidence>
<dbReference type="GO" id="GO:0000287">
    <property type="term" value="F:magnesium ion binding"/>
    <property type="evidence" value="ECO:0007669"/>
    <property type="project" value="InterPro"/>
</dbReference>
<feature type="domain" description="Alpha-D-phosphohexomutase alpha/beta/alpha" evidence="9">
    <location>
        <begin position="244"/>
        <end position="331"/>
    </location>
</feature>
<evidence type="ECO:0000256" key="6">
    <source>
        <dbReference type="ARBA" id="ARBA00023235"/>
    </source>
</evidence>
<dbReference type="EC" id="5.4.2.2" evidence="11"/>
<dbReference type="InterPro" id="IPR036900">
    <property type="entry name" value="A-D-PHexomutase_C_sf"/>
</dbReference>
<evidence type="ECO:0000256" key="3">
    <source>
        <dbReference type="ARBA" id="ARBA00022553"/>
    </source>
</evidence>
<keyword evidence="6 11" id="KW-0413">Isomerase</keyword>
<evidence type="ECO:0000256" key="1">
    <source>
        <dbReference type="ARBA" id="ARBA00001946"/>
    </source>
</evidence>
<evidence type="ECO:0000313" key="11">
    <source>
        <dbReference type="EMBL" id="QDT12643.1"/>
    </source>
</evidence>
<dbReference type="GO" id="GO:0006166">
    <property type="term" value="P:purine ribonucleoside salvage"/>
    <property type="evidence" value="ECO:0007669"/>
    <property type="project" value="TreeGrafter"/>
</dbReference>
<evidence type="ECO:0000259" key="8">
    <source>
        <dbReference type="Pfam" id="PF02878"/>
    </source>
</evidence>
<gene>
    <name evidence="11" type="primary">pgcA</name>
    <name evidence="11" type="ORF">K239x_46540</name>
</gene>
<sequence length="606" mass="66791">MESNVQSALQAIEQASDNGALSGSAKENIRVWLTESRYSDYRQTVIDHINDNNWQTLDDVFWTIIPFGTGGRRGRMYPIGSNAINDRTIGESAQGLADYVVDYANGKTDLSCAIAYDTRHQSRHFTELCAGIMAAAGIKVYLLDDYRATPQLSFAVRHFQCDCGIMVTASHNPPSDNAVKVYWSNGAQILPPHDSEIISRVMNCEEIKCMPFDEAVSKGRIEIATEEIDREYLAVSAACGFPGPRDAKILYSPLHGVGAEAVLPLLKHDGFDEVEVYGPHEEKSGDFPNVPGHVSNPENLAVFEAPIQYAKASMCDVILATDPDCDRLGVAAPISLDASMDWDTLDGNQLGCVLTDFVLSKRSEAGDLTPEHYVIKTLVTTEMTRMIAENYGVRCVGNLLVGFKHIAAAMEQEGPDTFVFGTEESHGYLIGQYARDKDGAVACLLMSQLIAELKKDDRSLHDYLGDLQRKYGYHKEKTVSLFMEGSEGMVAMKRLMQAFRDNPPKRLAGLNVTGIRDYLHSTHTDIASGKSTSLDGPAGDLIFMDLEEEGNYVAARPSGTEPKIKLYNFTRLSPTESSDLKHAKQALQERIDALEKDMRAFAQLNS</sequence>
<dbReference type="Proteomes" id="UP000319817">
    <property type="component" value="Chromosome"/>
</dbReference>
<dbReference type="InterPro" id="IPR005844">
    <property type="entry name" value="A-D-PHexomutase_a/b/a-I"/>
</dbReference>
<feature type="coiled-coil region" evidence="7">
    <location>
        <begin position="577"/>
        <end position="604"/>
    </location>
</feature>
<dbReference type="InterPro" id="IPR016055">
    <property type="entry name" value="A-D-PHexomutase_a/b/a-I/II/III"/>
</dbReference>
<dbReference type="CDD" id="cd05799">
    <property type="entry name" value="PGM2"/>
    <property type="match status" value="1"/>
</dbReference>
<evidence type="ECO:0000259" key="9">
    <source>
        <dbReference type="Pfam" id="PF02879"/>
    </source>
</evidence>
<evidence type="ECO:0000256" key="2">
    <source>
        <dbReference type="ARBA" id="ARBA00010231"/>
    </source>
</evidence>
<organism evidence="11 12">
    <name type="scientific">Stieleria marina</name>
    <dbReference type="NCBI Taxonomy" id="1930275"/>
    <lineage>
        <taxon>Bacteria</taxon>
        <taxon>Pseudomonadati</taxon>
        <taxon>Planctomycetota</taxon>
        <taxon>Planctomycetia</taxon>
        <taxon>Pirellulales</taxon>
        <taxon>Pirellulaceae</taxon>
        <taxon>Stieleria</taxon>
    </lineage>
</organism>
<feature type="domain" description="Alpha-D-phosphohexomutase alpha/beta/alpha" evidence="8">
    <location>
        <begin position="67"/>
        <end position="203"/>
    </location>
</feature>
<evidence type="ECO:0000256" key="5">
    <source>
        <dbReference type="ARBA" id="ARBA00022842"/>
    </source>
</evidence>
<dbReference type="PROSITE" id="PS00710">
    <property type="entry name" value="PGM_PMM"/>
    <property type="match status" value="1"/>
</dbReference>
<proteinExistence type="inferred from homology"/>
<dbReference type="Pfam" id="PF02879">
    <property type="entry name" value="PGM_PMM_II"/>
    <property type="match status" value="1"/>
</dbReference>
<dbReference type="Gene3D" id="3.30.310.50">
    <property type="entry name" value="Alpha-D-phosphohexomutase, C-terminal domain"/>
    <property type="match status" value="1"/>
</dbReference>
<dbReference type="InterPro" id="IPR005846">
    <property type="entry name" value="A-D-PHexomutase_a/b/a-III"/>
</dbReference>
<dbReference type="GO" id="GO:0005975">
    <property type="term" value="P:carbohydrate metabolic process"/>
    <property type="evidence" value="ECO:0007669"/>
    <property type="project" value="InterPro"/>
</dbReference>
<keyword evidence="12" id="KW-1185">Reference proteome</keyword>
<dbReference type="GO" id="GO:0008973">
    <property type="term" value="F:phosphopentomutase activity"/>
    <property type="evidence" value="ECO:0007669"/>
    <property type="project" value="TreeGrafter"/>
</dbReference>
<dbReference type="Gene3D" id="3.40.120.10">
    <property type="entry name" value="Alpha-D-Glucose-1,6-Bisphosphate, subunit A, domain 3"/>
    <property type="match status" value="3"/>
</dbReference>
<dbReference type="EMBL" id="CP036526">
    <property type="protein sequence ID" value="QDT12643.1"/>
    <property type="molecule type" value="Genomic_DNA"/>
</dbReference>
<reference evidence="11 12" key="1">
    <citation type="submission" date="2019-02" db="EMBL/GenBank/DDBJ databases">
        <title>Deep-cultivation of Planctomycetes and their phenomic and genomic characterization uncovers novel biology.</title>
        <authorList>
            <person name="Wiegand S."/>
            <person name="Jogler M."/>
            <person name="Boedeker C."/>
            <person name="Pinto D."/>
            <person name="Vollmers J."/>
            <person name="Rivas-Marin E."/>
            <person name="Kohn T."/>
            <person name="Peeters S.H."/>
            <person name="Heuer A."/>
            <person name="Rast P."/>
            <person name="Oberbeckmann S."/>
            <person name="Bunk B."/>
            <person name="Jeske O."/>
            <person name="Meyerdierks A."/>
            <person name="Storesund J.E."/>
            <person name="Kallscheuer N."/>
            <person name="Luecker S."/>
            <person name="Lage O.M."/>
            <person name="Pohl T."/>
            <person name="Merkel B.J."/>
            <person name="Hornburger P."/>
            <person name="Mueller R.-W."/>
            <person name="Bruemmer F."/>
            <person name="Labrenz M."/>
            <person name="Spormann A.M."/>
            <person name="Op den Camp H."/>
            <person name="Overmann J."/>
            <person name="Amann R."/>
            <person name="Jetten M.S.M."/>
            <person name="Mascher T."/>
            <person name="Medema M.H."/>
            <person name="Devos D.P."/>
            <person name="Kaster A.-K."/>
            <person name="Ovreas L."/>
            <person name="Rohde M."/>
            <person name="Galperin M.Y."/>
            <person name="Jogler C."/>
        </authorList>
    </citation>
    <scope>NUCLEOTIDE SEQUENCE [LARGE SCALE GENOMIC DNA]</scope>
    <source>
        <strain evidence="11 12">K23_9</strain>
    </source>
</reference>
<protein>
    <submittedName>
        <fullName evidence="11">Phosphoglucomutase</fullName>
        <ecNumber evidence="11">5.4.2.2</ecNumber>
    </submittedName>
</protein>
<keyword evidence="5" id="KW-0460">Magnesium</keyword>
<comment type="similarity">
    <text evidence="2">Belongs to the phosphohexose mutase family.</text>
</comment>
<dbReference type="Pfam" id="PF02878">
    <property type="entry name" value="PGM_PMM_I"/>
    <property type="match status" value="1"/>
</dbReference>
<accession>A0A517NZV1</accession>
<evidence type="ECO:0000256" key="7">
    <source>
        <dbReference type="SAM" id="Coils"/>
    </source>
</evidence>
<feature type="domain" description="Alpha-D-phosphohexomutase alpha/beta/alpha" evidence="10">
    <location>
        <begin position="346"/>
        <end position="470"/>
    </location>
</feature>
<dbReference type="SUPFAM" id="SSF55957">
    <property type="entry name" value="Phosphoglucomutase, C-terminal domain"/>
    <property type="match status" value="1"/>
</dbReference>
<keyword evidence="3" id="KW-0597">Phosphoprotein</keyword>
<keyword evidence="4" id="KW-0479">Metal-binding</keyword>
<comment type="cofactor">
    <cofactor evidence="1">
        <name>Mg(2+)</name>
        <dbReference type="ChEBI" id="CHEBI:18420"/>
    </cofactor>
</comment>